<protein>
    <submittedName>
        <fullName evidence="4">Mobile element protein</fullName>
        <ecNumber evidence="4">3.1.-.-</ecNumber>
    </submittedName>
</protein>
<dbReference type="EMBL" id="LS483412">
    <property type="protein sequence ID" value="SQG89575.1"/>
    <property type="molecule type" value="Genomic_DNA"/>
</dbReference>
<dbReference type="InterPro" id="IPR014735">
    <property type="entry name" value="Transposase_Tn5-like_N"/>
</dbReference>
<dbReference type="Gene3D" id="1.10.246.40">
    <property type="entry name" value="Tn5 transposase, domain 1"/>
    <property type="match status" value="1"/>
</dbReference>
<evidence type="ECO:0000259" key="3">
    <source>
        <dbReference type="Pfam" id="PF14706"/>
    </source>
</evidence>
<dbReference type="InterPro" id="IPR002559">
    <property type="entry name" value="Transposase_11"/>
</dbReference>
<dbReference type="Gene3D" id="1.10.740.10">
    <property type="entry name" value="Transferase Inhibitor Protein From Tn5, Chain"/>
    <property type="match status" value="1"/>
</dbReference>
<feature type="domain" description="Transposase Tn5-like N-terminal" evidence="3">
    <location>
        <begin position="4"/>
        <end position="62"/>
    </location>
</feature>
<dbReference type="Pfam" id="PF02281">
    <property type="entry name" value="Dimer_Tnp_Tn5"/>
    <property type="match status" value="1"/>
</dbReference>
<feature type="domain" description="Transposase IS4-like" evidence="1">
    <location>
        <begin position="203"/>
        <end position="364"/>
    </location>
</feature>
<dbReference type="Proteomes" id="UP000249566">
    <property type="component" value="Chromosome 1"/>
</dbReference>
<evidence type="ECO:0000313" key="4">
    <source>
        <dbReference type="EMBL" id="SQG89575.1"/>
    </source>
</evidence>
<dbReference type="EC" id="3.1.-.-" evidence="4"/>
<dbReference type="Gene3D" id="3.90.350.10">
    <property type="entry name" value="Transposase Inhibitor Protein From Tn5, Chain A, domain 1"/>
    <property type="match status" value="1"/>
</dbReference>
<reference evidence="4 5" key="1">
    <citation type="submission" date="2018-06" db="EMBL/GenBank/DDBJ databases">
        <authorList>
            <consortium name="Pathogen Informatics"/>
            <person name="Doyle S."/>
        </authorList>
    </citation>
    <scope>NUCLEOTIDE SEQUENCE [LARGE SCALE GENOMIC DNA]</scope>
    <source>
        <strain evidence="4 5">NCTC12272</strain>
    </source>
</reference>
<dbReference type="GO" id="GO:0003677">
    <property type="term" value="F:DNA binding"/>
    <property type="evidence" value="ECO:0007669"/>
    <property type="project" value="InterPro"/>
</dbReference>
<dbReference type="SUPFAM" id="SSF53098">
    <property type="entry name" value="Ribonuclease H-like"/>
    <property type="match status" value="1"/>
</dbReference>
<evidence type="ECO:0000313" key="5">
    <source>
        <dbReference type="Proteomes" id="UP000249566"/>
    </source>
</evidence>
<evidence type="ECO:0000259" key="1">
    <source>
        <dbReference type="Pfam" id="PF01609"/>
    </source>
</evidence>
<dbReference type="InterPro" id="IPR003201">
    <property type="entry name" value="Transposase_Tn5"/>
</dbReference>
<dbReference type="Pfam" id="PF14706">
    <property type="entry name" value="Tnp_DNA_bind"/>
    <property type="match status" value="1"/>
</dbReference>
<proteinExistence type="predicted"/>
<dbReference type="InterPro" id="IPR012337">
    <property type="entry name" value="RNaseH-like_sf"/>
</dbReference>
<feature type="domain" description="Transposase Tn5 dimerisation" evidence="2">
    <location>
        <begin position="372"/>
        <end position="457"/>
    </location>
</feature>
<dbReference type="InterPro" id="IPR014737">
    <property type="entry name" value="Transposase_Tn5-like_C"/>
</dbReference>
<accession>A0AAX2ISZ3</accession>
<dbReference type="InterPro" id="IPR047768">
    <property type="entry name" value="Tn5p-like"/>
</dbReference>
<dbReference type="AlphaFoldDB" id="A0AAX2ISZ3"/>
<dbReference type="PANTHER" id="PTHR37319:SF1">
    <property type="entry name" value="TRANSPOSASE TN5 DIMERISATION DOMAIN-CONTAINING PROTEIN"/>
    <property type="match status" value="1"/>
</dbReference>
<dbReference type="GO" id="GO:0006313">
    <property type="term" value="P:DNA transposition"/>
    <property type="evidence" value="ECO:0007669"/>
    <property type="project" value="InterPro"/>
</dbReference>
<dbReference type="GO" id="GO:0004803">
    <property type="term" value="F:transposase activity"/>
    <property type="evidence" value="ECO:0007669"/>
    <property type="project" value="InterPro"/>
</dbReference>
<keyword evidence="4" id="KW-0378">Hydrolase</keyword>
<dbReference type="PANTHER" id="PTHR37319">
    <property type="entry name" value="TRANSPOSASE"/>
    <property type="match status" value="1"/>
</dbReference>
<dbReference type="InterPro" id="IPR038215">
    <property type="entry name" value="TN5-like_N_sf"/>
</dbReference>
<dbReference type="Pfam" id="PF01609">
    <property type="entry name" value="DDE_Tnp_1"/>
    <property type="match status" value="1"/>
</dbReference>
<name>A0AAX2ISZ3_LEGPN</name>
<dbReference type="NCBIfam" id="NF033590">
    <property type="entry name" value="transpos_IS4_3"/>
    <property type="match status" value="1"/>
</dbReference>
<gene>
    <name evidence="4" type="primary">tnpA</name>
    <name evidence="4" type="ORF">NCTC12272_00758</name>
</gene>
<dbReference type="RefSeq" id="WP_027223777.1">
    <property type="nucleotide sequence ID" value="NZ_CP021262.1"/>
</dbReference>
<organism evidence="4 5">
    <name type="scientific">Legionella pneumophila subsp. pascullei</name>
    <dbReference type="NCBI Taxonomy" id="91890"/>
    <lineage>
        <taxon>Bacteria</taxon>
        <taxon>Pseudomonadati</taxon>
        <taxon>Pseudomonadota</taxon>
        <taxon>Gammaproteobacteria</taxon>
        <taxon>Legionellales</taxon>
        <taxon>Legionellaceae</taxon>
        <taxon>Legionella</taxon>
    </lineage>
</organism>
<dbReference type="GO" id="GO:0016787">
    <property type="term" value="F:hydrolase activity"/>
    <property type="evidence" value="ECO:0007669"/>
    <property type="project" value="UniProtKB-KW"/>
</dbReference>
<sequence>MASCEWIINESKEANFGDKRLDKRYGDILSGLLGSPNASIPTTFQSWNETLAAYRFFNHVNVNPESILLPHSEATLERIKAEKIVLIPQDTTEVEFTGRKSLSGMGYLSNERSQGLYLHPSIAFTPERVCLGVVEMQHWIRKEIGTRNSRKGKSIEEKETYCWLKGYNAANKIALAVPNTMVVSISDREGDIYEVLEKLPSEENKAYWLIRCQHDRAVLNEETNQFELLLKKEVSKACVLGTIEFEIPAGTSYRNCKKRHTRKARSVRQEIRICSVSLRPPRRKSKKLNAIEIQVVHCKEINTPEGEQPVEWFLITSVPIKTLDRAVEIVNWYLCRWLIEMYIKILKSGCKIEELRFETYEATLNCIAFYMIVAWRVFYLTMLGRTCPDIDCTTVFEDNEWQATYAMATKKKPPKKPPKLYEIILMIAKFGGHLGRGSDGFPGTKVMWIGLQRMKDFTLAWETFHTLS</sequence>
<dbReference type="InterPro" id="IPR054836">
    <property type="entry name" value="Tn5_transposase"/>
</dbReference>
<evidence type="ECO:0000259" key="2">
    <source>
        <dbReference type="Pfam" id="PF02281"/>
    </source>
</evidence>